<organism evidence="2">
    <name type="scientific">Corethron hystrix</name>
    <dbReference type="NCBI Taxonomy" id="216773"/>
    <lineage>
        <taxon>Eukaryota</taxon>
        <taxon>Sar</taxon>
        <taxon>Stramenopiles</taxon>
        <taxon>Ochrophyta</taxon>
        <taxon>Bacillariophyta</taxon>
        <taxon>Coscinodiscophyceae</taxon>
        <taxon>Corethrophycidae</taxon>
        <taxon>Corethrales</taxon>
        <taxon>Corethraceae</taxon>
        <taxon>Corethron</taxon>
    </lineage>
</organism>
<sequence>MCALKESLFYDEESDDSDKFDSRSISSSINCKKQCPLLYYFLCDSVLFSASIFRFMVLKGLLTGRGVMGDMFTGSAVKYFVDKKVGSRSELHYIKRKDTKKSCGVLRSKFMERVLEKQLESTKKNDTSEFNFELFVQFQEASRST</sequence>
<name>A0A7S1FSX3_9STRA</name>
<proteinExistence type="predicted"/>
<evidence type="ECO:0000256" key="1">
    <source>
        <dbReference type="SAM" id="Phobius"/>
    </source>
</evidence>
<keyword evidence="1" id="KW-0812">Transmembrane</keyword>
<dbReference type="EMBL" id="HBFR01016784">
    <property type="protein sequence ID" value="CAD8885063.1"/>
    <property type="molecule type" value="Transcribed_RNA"/>
</dbReference>
<keyword evidence="1" id="KW-1133">Transmembrane helix</keyword>
<dbReference type="AlphaFoldDB" id="A0A7S1FSX3"/>
<reference evidence="2" key="1">
    <citation type="submission" date="2021-01" db="EMBL/GenBank/DDBJ databases">
        <authorList>
            <person name="Corre E."/>
            <person name="Pelletier E."/>
            <person name="Niang G."/>
            <person name="Scheremetjew M."/>
            <person name="Finn R."/>
            <person name="Kale V."/>
            <person name="Holt S."/>
            <person name="Cochrane G."/>
            <person name="Meng A."/>
            <person name="Brown T."/>
            <person name="Cohen L."/>
        </authorList>
    </citation>
    <scope>NUCLEOTIDE SEQUENCE</scope>
    <source>
        <strain evidence="2">308</strain>
    </source>
</reference>
<keyword evidence="1" id="KW-0472">Membrane</keyword>
<accession>A0A7S1FSX3</accession>
<feature type="transmembrane region" description="Helical" evidence="1">
    <location>
        <begin position="37"/>
        <end position="58"/>
    </location>
</feature>
<evidence type="ECO:0000313" key="2">
    <source>
        <dbReference type="EMBL" id="CAD8885063.1"/>
    </source>
</evidence>
<gene>
    <name evidence="2" type="ORF">CHYS00102_LOCUS12260</name>
</gene>
<protein>
    <submittedName>
        <fullName evidence="2">Uncharacterized protein</fullName>
    </submittedName>
</protein>